<accession>A0ACC1HQJ4</accession>
<organism evidence="1 2">
    <name type="scientific">Spiromyces aspiralis</name>
    <dbReference type="NCBI Taxonomy" id="68401"/>
    <lineage>
        <taxon>Eukaryota</taxon>
        <taxon>Fungi</taxon>
        <taxon>Fungi incertae sedis</taxon>
        <taxon>Zoopagomycota</taxon>
        <taxon>Kickxellomycotina</taxon>
        <taxon>Kickxellomycetes</taxon>
        <taxon>Kickxellales</taxon>
        <taxon>Kickxellaceae</taxon>
        <taxon>Spiromyces</taxon>
    </lineage>
</organism>
<name>A0ACC1HQJ4_9FUNG</name>
<protein>
    <submittedName>
        <fullName evidence="1">Uncharacterized protein</fullName>
    </submittedName>
</protein>
<dbReference type="EMBL" id="JAMZIH010002332">
    <property type="protein sequence ID" value="KAJ1677517.1"/>
    <property type="molecule type" value="Genomic_DNA"/>
</dbReference>
<gene>
    <name evidence="1" type="ORF">EV182_006002</name>
</gene>
<feature type="non-terminal residue" evidence="1">
    <location>
        <position position="165"/>
    </location>
</feature>
<proteinExistence type="predicted"/>
<evidence type="ECO:0000313" key="1">
    <source>
        <dbReference type="EMBL" id="KAJ1677517.1"/>
    </source>
</evidence>
<evidence type="ECO:0000313" key="2">
    <source>
        <dbReference type="Proteomes" id="UP001145114"/>
    </source>
</evidence>
<keyword evidence="2" id="KW-1185">Reference proteome</keyword>
<comment type="caution">
    <text evidence="1">The sequence shown here is derived from an EMBL/GenBank/DDBJ whole genome shotgun (WGS) entry which is preliminary data.</text>
</comment>
<dbReference type="Proteomes" id="UP001145114">
    <property type="component" value="Unassembled WGS sequence"/>
</dbReference>
<sequence length="165" mass="18686">MEQQRWQQQILRSEKLLTLLLSTYLARDEQAHLGLPVVAGSIMANKLLSLERSPEESEPLFKKYEAAVHKWVSRVNSLVVSKVQTARMVGISLIKQTAEQSWHLLLVNGTKWCQHLVNILNKNEPARTHRLALATLMSILGRVADSAELQREIALTVVPKFNQSL</sequence>
<reference evidence="1" key="1">
    <citation type="submission" date="2022-06" db="EMBL/GenBank/DDBJ databases">
        <title>Phylogenomic reconstructions and comparative analyses of Kickxellomycotina fungi.</title>
        <authorList>
            <person name="Reynolds N.K."/>
            <person name="Stajich J.E."/>
            <person name="Barry K."/>
            <person name="Grigoriev I.V."/>
            <person name="Crous P."/>
            <person name="Smith M.E."/>
        </authorList>
    </citation>
    <scope>NUCLEOTIDE SEQUENCE</scope>
    <source>
        <strain evidence="1">RSA 2271</strain>
    </source>
</reference>